<comment type="catalytic activity">
    <reaction evidence="6">
        <text>Couples ATP hydrolysis with the unwinding of duplex DNA by translocating in the 3'-5' direction.</text>
        <dbReference type="EC" id="5.6.2.4"/>
    </reaction>
</comment>
<keyword evidence="4" id="KW-0238">DNA-binding</keyword>
<dbReference type="Proteomes" id="UP000028547">
    <property type="component" value="Unassembled WGS sequence"/>
</dbReference>
<dbReference type="SUPFAM" id="SSF52540">
    <property type="entry name" value="P-loop containing nucleoside triphosphate hydrolases"/>
    <property type="match status" value="1"/>
</dbReference>
<dbReference type="GO" id="GO:0005524">
    <property type="term" value="F:ATP binding"/>
    <property type="evidence" value="ECO:0007669"/>
    <property type="project" value="UniProtKB-KW"/>
</dbReference>
<dbReference type="GO" id="GO:0000724">
    <property type="term" value="P:double-strand break repair via homologous recombination"/>
    <property type="evidence" value="ECO:0007669"/>
    <property type="project" value="TreeGrafter"/>
</dbReference>
<dbReference type="Pfam" id="PF00270">
    <property type="entry name" value="DEAD"/>
    <property type="match status" value="1"/>
</dbReference>
<comment type="caution">
    <text evidence="10">The sequence shown here is derived from an EMBL/GenBank/DDBJ whole genome shotgun (WGS) entry which is preliminary data.</text>
</comment>
<dbReference type="GO" id="GO:0005694">
    <property type="term" value="C:chromosome"/>
    <property type="evidence" value="ECO:0007669"/>
    <property type="project" value="TreeGrafter"/>
</dbReference>
<evidence type="ECO:0000256" key="1">
    <source>
        <dbReference type="ARBA" id="ARBA00005446"/>
    </source>
</evidence>
<dbReference type="InterPro" id="IPR027417">
    <property type="entry name" value="P-loop_NTPase"/>
</dbReference>
<evidence type="ECO:0000259" key="8">
    <source>
        <dbReference type="PROSITE" id="PS51192"/>
    </source>
</evidence>
<dbReference type="GO" id="GO:0005737">
    <property type="term" value="C:cytoplasm"/>
    <property type="evidence" value="ECO:0007669"/>
    <property type="project" value="TreeGrafter"/>
</dbReference>
<evidence type="ECO:0000313" key="10">
    <source>
        <dbReference type="EMBL" id="KFA89879.1"/>
    </source>
</evidence>
<dbReference type="SMART" id="SM00487">
    <property type="entry name" value="DEXDc"/>
    <property type="match status" value="1"/>
</dbReference>
<dbReference type="InterPro" id="IPR001650">
    <property type="entry name" value="Helicase_C-like"/>
</dbReference>
<dbReference type="EMBL" id="JPMI01000231">
    <property type="protein sequence ID" value="KFA89879.1"/>
    <property type="molecule type" value="Genomic_DNA"/>
</dbReference>
<dbReference type="Pfam" id="PF00271">
    <property type="entry name" value="Helicase_C"/>
    <property type="match status" value="1"/>
</dbReference>
<evidence type="ECO:0000313" key="11">
    <source>
        <dbReference type="Proteomes" id="UP000028547"/>
    </source>
</evidence>
<dbReference type="SMART" id="SM00490">
    <property type="entry name" value="HELICc"/>
    <property type="match status" value="1"/>
</dbReference>
<organism evidence="10 11">
    <name type="scientific">Archangium violaceum Cb vi76</name>
    <dbReference type="NCBI Taxonomy" id="1406225"/>
    <lineage>
        <taxon>Bacteria</taxon>
        <taxon>Pseudomonadati</taxon>
        <taxon>Myxococcota</taxon>
        <taxon>Myxococcia</taxon>
        <taxon>Myxococcales</taxon>
        <taxon>Cystobacterineae</taxon>
        <taxon>Archangiaceae</taxon>
        <taxon>Archangium</taxon>
    </lineage>
</organism>
<evidence type="ECO:0000256" key="5">
    <source>
        <dbReference type="ARBA" id="ARBA00023235"/>
    </source>
</evidence>
<proteinExistence type="inferred from homology"/>
<name>A0A084SN44_9BACT</name>
<dbReference type="PROSITE" id="PS51192">
    <property type="entry name" value="HELICASE_ATP_BIND_1"/>
    <property type="match status" value="1"/>
</dbReference>
<dbReference type="EC" id="5.6.2.4" evidence="7"/>
<evidence type="ECO:0000259" key="9">
    <source>
        <dbReference type="PROSITE" id="PS51194"/>
    </source>
</evidence>
<dbReference type="PANTHER" id="PTHR13710:SF105">
    <property type="entry name" value="ATP-DEPENDENT DNA HELICASE Q1"/>
    <property type="match status" value="1"/>
</dbReference>
<dbReference type="Gene3D" id="3.40.50.300">
    <property type="entry name" value="P-loop containing nucleotide triphosphate hydrolases"/>
    <property type="match status" value="2"/>
</dbReference>
<evidence type="ECO:0000256" key="4">
    <source>
        <dbReference type="ARBA" id="ARBA00023125"/>
    </source>
</evidence>
<feature type="domain" description="Helicase C-terminal" evidence="9">
    <location>
        <begin position="410"/>
        <end position="558"/>
    </location>
</feature>
<dbReference type="GO" id="GO:0009378">
    <property type="term" value="F:four-way junction helicase activity"/>
    <property type="evidence" value="ECO:0007669"/>
    <property type="project" value="TreeGrafter"/>
</dbReference>
<dbReference type="GO" id="GO:0043138">
    <property type="term" value="F:3'-5' DNA helicase activity"/>
    <property type="evidence" value="ECO:0007669"/>
    <property type="project" value="UniProtKB-EC"/>
</dbReference>
<comment type="similarity">
    <text evidence="1">Belongs to the helicase family. RecQ subfamily.</text>
</comment>
<dbReference type="AlphaFoldDB" id="A0A084SN44"/>
<dbReference type="InterPro" id="IPR014001">
    <property type="entry name" value="Helicase_ATP-bd"/>
</dbReference>
<dbReference type="InterPro" id="IPR011545">
    <property type="entry name" value="DEAD/DEAH_box_helicase_dom"/>
</dbReference>
<keyword evidence="2" id="KW-0547">Nucleotide-binding</keyword>
<gene>
    <name evidence="10" type="ORF">Q664_32020</name>
</gene>
<evidence type="ECO:0000256" key="2">
    <source>
        <dbReference type="ARBA" id="ARBA00022741"/>
    </source>
</evidence>
<sequence>MLWPWSWARERENVSDWDFPDCADIGAVIAETQARAHRAREEANASPGVEALAWRYGALSRTLEAFTRSRREDADRGVMLREAVRLCDGHLTLPEAEFSPRERQPEWLHRFGLSVRPGRGARPSLSFDLVPVDRLQHVPEELAEALRDILQLDPMLRRFRQPTVADGALLRLSRYSEYQNPTQKAALRALLTMPPGATLLASMPTGGGKSLLFHLGALRWREQSKDSSPCAVVIVPTVALALAHADVLKEDPELHGSAALVGELSHSAREDLLLRFRRGEVPLLFMSAEMALTSAREALLEAARPSSERSSVLRGHLQGLFVDEAHIIESWGRTFRPDFQRLPGLVQALRDKNPALRTVLLSATFGTEAHALLEKQYGAGTFLPVAAGCPRTELDLAVQDFSDPARRDAALLQVLDVLPRPALVYTTRPRDAEEIARQLRQRGYTRLAVITGETTGSERGDVVSRWRAGELDLVVATAAFGMGIDKTDVRAVVHACLPEDAARYYQEIGRAGRDGHQALALLLWTQGDEKLARSMSLGQLMRTEKAEERWWALVADARRHGRLRTAPDTGYTRMTVDITLPRPGRGEGSYNRQWNASLINQLQRYGEGAVEVLSIEDDRDQWTLDVKDGVLLDTGEEARTRLLKFLAERQQEVAQAQQRHHGFRQALENRDEGCMLCSVFELVEADPPPLLPCGRCPYCRAEDAPHPSHFEFRGLDALWPSTAPATHTGRILVHADSPDFTQVDTLVRRLLRAHVRQFVVPAGTGPTFARVLSASKDLEGLVLELPYLTGSTRAGQWRPARVRTALIMRAGGPDARSNEEALRVALQEHLDGPGLFVVAEPGLRLGGRAVGQVVSNRAPLSEAQLDEWKD</sequence>
<evidence type="ECO:0000256" key="6">
    <source>
        <dbReference type="ARBA" id="ARBA00034617"/>
    </source>
</evidence>
<protein>
    <recommendedName>
        <fullName evidence="7">DNA 3'-5' helicase</fullName>
        <ecNumber evidence="7">5.6.2.4</ecNumber>
    </recommendedName>
</protein>
<keyword evidence="5" id="KW-0413">Isomerase</keyword>
<reference evidence="10 11" key="1">
    <citation type="submission" date="2014-07" db="EMBL/GenBank/DDBJ databases">
        <title>Draft Genome Sequence of Gephyronic Acid Producer, Cystobacter violaceus Strain Cb vi76.</title>
        <authorList>
            <person name="Stevens D.C."/>
            <person name="Young J."/>
            <person name="Carmichael R."/>
            <person name="Tan J."/>
            <person name="Taylor R.E."/>
        </authorList>
    </citation>
    <scope>NUCLEOTIDE SEQUENCE [LARGE SCALE GENOMIC DNA]</scope>
    <source>
        <strain evidence="10 11">Cb vi76</strain>
    </source>
</reference>
<dbReference type="GO" id="GO:0003677">
    <property type="term" value="F:DNA binding"/>
    <property type="evidence" value="ECO:0007669"/>
    <property type="project" value="UniProtKB-KW"/>
</dbReference>
<keyword evidence="3" id="KW-0067">ATP-binding</keyword>
<evidence type="ECO:0000256" key="7">
    <source>
        <dbReference type="ARBA" id="ARBA00034808"/>
    </source>
</evidence>
<feature type="domain" description="Helicase ATP-binding" evidence="8">
    <location>
        <begin position="190"/>
        <end position="383"/>
    </location>
</feature>
<evidence type="ECO:0000256" key="3">
    <source>
        <dbReference type="ARBA" id="ARBA00022840"/>
    </source>
</evidence>
<accession>A0A084SN44</accession>
<dbReference type="PANTHER" id="PTHR13710">
    <property type="entry name" value="DNA HELICASE RECQ FAMILY MEMBER"/>
    <property type="match status" value="1"/>
</dbReference>
<dbReference type="PROSITE" id="PS51194">
    <property type="entry name" value="HELICASE_CTER"/>
    <property type="match status" value="1"/>
</dbReference>